<keyword evidence="7 10" id="KW-0283">Flagellar rotation</keyword>
<keyword evidence="9 10" id="KW-0472">Membrane</keyword>
<dbReference type="OrthoDB" id="5415911at2"/>
<accession>A0A562RZ43</accession>
<keyword evidence="11" id="KW-0969">Cilium</keyword>
<dbReference type="GO" id="GO:0005886">
    <property type="term" value="C:plasma membrane"/>
    <property type="evidence" value="ECO:0007669"/>
    <property type="project" value="UniProtKB-SubCell"/>
</dbReference>
<name>A0A562RZ43_9BACT</name>
<dbReference type="GO" id="GO:0009425">
    <property type="term" value="C:bacterial-type flagellum basal body"/>
    <property type="evidence" value="ECO:0007669"/>
    <property type="project" value="InterPro"/>
</dbReference>
<evidence type="ECO:0000256" key="4">
    <source>
        <dbReference type="ARBA" id="ARBA00022475"/>
    </source>
</evidence>
<gene>
    <name evidence="11" type="ORF">LZ24_00997</name>
</gene>
<keyword evidence="11" id="KW-0282">Flagellum</keyword>
<keyword evidence="5 10" id="KW-0145">Chemotaxis</keyword>
<comment type="function">
    <text evidence="1 10">Controls the rotational direction of flagella during chemotaxis.</text>
</comment>
<dbReference type="Pfam" id="PF03748">
    <property type="entry name" value="FliL"/>
    <property type="match status" value="1"/>
</dbReference>
<dbReference type="PROSITE" id="PS51257">
    <property type="entry name" value="PROKAR_LIPOPROTEIN"/>
    <property type="match status" value="1"/>
</dbReference>
<dbReference type="EMBL" id="VLLC01000005">
    <property type="protein sequence ID" value="TWI74392.1"/>
    <property type="molecule type" value="Genomic_DNA"/>
</dbReference>
<evidence type="ECO:0000256" key="6">
    <source>
        <dbReference type="ARBA" id="ARBA00022692"/>
    </source>
</evidence>
<comment type="caution">
    <text evidence="11">The sequence shown here is derived from an EMBL/GenBank/DDBJ whole genome shotgun (WGS) entry which is preliminary data.</text>
</comment>
<keyword evidence="11" id="KW-0966">Cell projection</keyword>
<evidence type="ECO:0000256" key="1">
    <source>
        <dbReference type="ARBA" id="ARBA00002254"/>
    </source>
</evidence>
<comment type="similarity">
    <text evidence="3 10">Belongs to the FliL family.</text>
</comment>
<dbReference type="AlphaFoldDB" id="A0A562RZ43"/>
<evidence type="ECO:0000256" key="3">
    <source>
        <dbReference type="ARBA" id="ARBA00008281"/>
    </source>
</evidence>
<dbReference type="InterPro" id="IPR005503">
    <property type="entry name" value="FliL"/>
</dbReference>
<organism evidence="11 12">
    <name type="scientific">Desulfobotulus alkaliphilus</name>
    <dbReference type="NCBI Taxonomy" id="622671"/>
    <lineage>
        <taxon>Bacteria</taxon>
        <taxon>Pseudomonadati</taxon>
        <taxon>Thermodesulfobacteriota</taxon>
        <taxon>Desulfobacteria</taxon>
        <taxon>Desulfobacterales</taxon>
        <taxon>Desulfobacteraceae</taxon>
        <taxon>Desulfobotulus</taxon>
    </lineage>
</organism>
<protein>
    <recommendedName>
        <fullName evidence="10">Flagellar protein FliL</fullName>
    </recommendedName>
</protein>
<keyword evidence="4 10" id="KW-1003">Cell membrane</keyword>
<dbReference type="Proteomes" id="UP000318307">
    <property type="component" value="Unassembled WGS sequence"/>
</dbReference>
<keyword evidence="6" id="KW-0812">Transmembrane</keyword>
<dbReference type="RefSeq" id="WP_144682946.1">
    <property type="nucleotide sequence ID" value="NZ_VLLC01000005.1"/>
</dbReference>
<reference evidence="11 12" key="1">
    <citation type="submission" date="2019-07" db="EMBL/GenBank/DDBJ databases">
        <title>Genome sequencing of 100 strains of the haloalkaliphilic chemolithoautotrophic sulfur-oxidizing bacterium Thioalkalivibrio.</title>
        <authorList>
            <person name="Muyzer G."/>
        </authorList>
    </citation>
    <scope>NUCLEOTIDE SEQUENCE [LARGE SCALE GENOMIC DNA]</scope>
    <source>
        <strain evidence="11 12">ASO4-4</strain>
    </source>
</reference>
<comment type="subcellular location">
    <subcellularLocation>
        <location evidence="2">Cell membrane</location>
        <topology evidence="2">Single-pass membrane protein</topology>
    </subcellularLocation>
</comment>
<evidence type="ECO:0000256" key="9">
    <source>
        <dbReference type="ARBA" id="ARBA00023136"/>
    </source>
</evidence>
<evidence type="ECO:0000256" key="2">
    <source>
        <dbReference type="ARBA" id="ARBA00004162"/>
    </source>
</evidence>
<evidence type="ECO:0000256" key="5">
    <source>
        <dbReference type="ARBA" id="ARBA00022500"/>
    </source>
</evidence>
<evidence type="ECO:0000256" key="10">
    <source>
        <dbReference type="RuleBase" id="RU364125"/>
    </source>
</evidence>
<dbReference type="GO" id="GO:0006935">
    <property type="term" value="P:chemotaxis"/>
    <property type="evidence" value="ECO:0007669"/>
    <property type="project" value="UniProtKB-KW"/>
</dbReference>
<keyword evidence="12" id="KW-1185">Reference proteome</keyword>
<evidence type="ECO:0000313" key="11">
    <source>
        <dbReference type="EMBL" id="TWI74392.1"/>
    </source>
</evidence>
<evidence type="ECO:0000256" key="8">
    <source>
        <dbReference type="ARBA" id="ARBA00022989"/>
    </source>
</evidence>
<proteinExistence type="inferred from homology"/>
<dbReference type="GO" id="GO:0071973">
    <property type="term" value="P:bacterial-type flagellum-dependent cell motility"/>
    <property type="evidence" value="ECO:0007669"/>
    <property type="project" value="InterPro"/>
</dbReference>
<evidence type="ECO:0000256" key="7">
    <source>
        <dbReference type="ARBA" id="ARBA00022779"/>
    </source>
</evidence>
<keyword evidence="8" id="KW-1133">Transmembrane helix</keyword>
<sequence>MRLFFRAVLILFLAGLVSCGGEREEDPRLLLIGSWRISHMNVHTILTLRNNGSWQSEDRMEGQHTKIIEKRGQSTGRWKMESRDRLVFSVETAEEAGMWPAGSLQTFDIETLEPGKLVLRHPETGRTSEWSKVRAQRPVAGEILAHQVVRMEPIIVNIARTRVLERQRFLCMEMEFVLGLEYPVSSPEEIPPPPPLHPEVRETILFYLSSLEYRDMNSFDRVKEFRLHLRNMLAPYFDNRLEEIEIRNIIVASSEESLEEFILGYPELRHEFGVMPPQRPVPQQTEASVSE</sequence>
<evidence type="ECO:0000313" key="12">
    <source>
        <dbReference type="Proteomes" id="UP000318307"/>
    </source>
</evidence>